<keyword evidence="9" id="KW-1185">Reference proteome</keyword>
<dbReference type="FunFam" id="2.40.30.10:FF:000015">
    <property type="entry name" value="Translation factor GUF1, mitochondrial"/>
    <property type="match status" value="1"/>
</dbReference>
<evidence type="ECO:0000259" key="7">
    <source>
        <dbReference type="Pfam" id="PF06421"/>
    </source>
</evidence>
<gene>
    <name evidence="8" type="ORF">CPELLU_LOCUS447</name>
</gene>
<comment type="caution">
    <text evidence="8">The sequence shown here is derived from an EMBL/GenBank/DDBJ whole genome shotgun (WGS) entry which is preliminary data.</text>
</comment>
<reference evidence="8" key="1">
    <citation type="submission" date="2021-06" db="EMBL/GenBank/DDBJ databases">
        <authorList>
            <person name="Kallberg Y."/>
            <person name="Tangrot J."/>
            <person name="Rosling A."/>
        </authorList>
    </citation>
    <scope>NUCLEOTIDE SEQUENCE</scope>
    <source>
        <strain evidence="8">FL966</strain>
    </source>
</reference>
<accession>A0A9N8YWL1</accession>
<dbReference type="Pfam" id="PF06421">
    <property type="entry name" value="LepA_C"/>
    <property type="match status" value="1"/>
</dbReference>
<comment type="similarity">
    <text evidence="1">Belongs to the TRAFAC class translation factor GTPase superfamily. Classic translation factor GTPase family. LepA subfamily.</text>
</comment>
<dbReference type="InterPro" id="IPR004161">
    <property type="entry name" value="EFTu-like_2"/>
</dbReference>
<protein>
    <submittedName>
        <fullName evidence="8">8324_t:CDS:1</fullName>
    </submittedName>
</protein>
<dbReference type="InterPro" id="IPR006297">
    <property type="entry name" value="EF-4"/>
</dbReference>
<keyword evidence="3" id="KW-0378">Hydrolase</keyword>
<dbReference type="GO" id="GO:0043022">
    <property type="term" value="F:ribosome binding"/>
    <property type="evidence" value="ECO:0007669"/>
    <property type="project" value="TreeGrafter"/>
</dbReference>
<dbReference type="Gene3D" id="3.30.70.2570">
    <property type="entry name" value="Elongation factor 4, C-terminal domain"/>
    <property type="match status" value="1"/>
</dbReference>
<feature type="domain" description="Translation elongation factor EFTu-like" evidence="6">
    <location>
        <begin position="20"/>
        <end position="89"/>
    </location>
</feature>
<evidence type="ECO:0000256" key="2">
    <source>
        <dbReference type="ARBA" id="ARBA00022741"/>
    </source>
</evidence>
<dbReference type="Proteomes" id="UP000789759">
    <property type="component" value="Unassembled WGS sequence"/>
</dbReference>
<evidence type="ECO:0000256" key="3">
    <source>
        <dbReference type="ARBA" id="ARBA00022801"/>
    </source>
</evidence>
<dbReference type="InterPro" id="IPR013842">
    <property type="entry name" value="LepA_CTD"/>
</dbReference>
<dbReference type="InterPro" id="IPR035647">
    <property type="entry name" value="EFG_III/V"/>
</dbReference>
<dbReference type="GO" id="GO:0045727">
    <property type="term" value="P:positive regulation of translation"/>
    <property type="evidence" value="ECO:0007669"/>
    <property type="project" value="TreeGrafter"/>
</dbReference>
<evidence type="ECO:0000256" key="4">
    <source>
        <dbReference type="ARBA" id="ARBA00022917"/>
    </source>
</evidence>
<dbReference type="SUPFAM" id="SSF50447">
    <property type="entry name" value="Translation proteins"/>
    <property type="match status" value="1"/>
</dbReference>
<sequence>MNEKLLKALIFDLLYSRYYGVIVYVRIFRGELVKGQKIKFSRSQKIYQVERLGVKTPQEVLKERLGTGEIGWFTANIRDMREVKVGETVLDINNDSPPLAGYQESKPNVYSNLYPGDSSQYKEFEKALVELQVQDSSLSLEKVDSQLLGPGFRCGFLGLLHREIICERMQKEYQCEIIITPPSIIYRITYQNGKTAEIVNPQKVLPSQKIKLIEELIISCLITTPLEYLGAISQLCQNKRGQIVADLSFFVHENFAYERARLLCEKLKATLNPQNFVVPIQACIGNKIIARETLPALKKNVTAKLYGGDHTRKMKL</sequence>
<dbReference type="PANTHER" id="PTHR43512">
    <property type="entry name" value="TRANSLATION FACTOR GUF1-RELATED"/>
    <property type="match status" value="1"/>
</dbReference>
<keyword evidence="4" id="KW-0648">Protein biosynthesis</keyword>
<keyword evidence="2" id="KW-0547">Nucleotide-binding</keyword>
<organism evidence="8 9">
    <name type="scientific">Cetraspora pellucida</name>
    <dbReference type="NCBI Taxonomy" id="1433469"/>
    <lineage>
        <taxon>Eukaryota</taxon>
        <taxon>Fungi</taxon>
        <taxon>Fungi incertae sedis</taxon>
        <taxon>Mucoromycota</taxon>
        <taxon>Glomeromycotina</taxon>
        <taxon>Glomeromycetes</taxon>
        <taxon>Diversisporales</taxon>
        <taxon>Gigasporaceae</taxon>
        <taxon>Cetraspora</taxon>
    </lineage>
</organism>
<dbReference type="EMBL" id="CAJVQA010000126">
    <property type="protein sequence ID" value="CAG8457184.1"/>
    <property type="molecule type" value="Genomic_DNA"/>
</dbReference>
<evidence type="ECO:0000256" key="1">
    <source>
        <dbReference type="ARBA" id="ARBA00005454"/>
    </source>
</evidence>
<dbReference type="InterPro" id="IPR009000">
    <property type="entry name" value="Transl_B-barrel_sf"/>
</dbReference>
<evidence type="ECO:0000313" key="9">
    <source>
        <dbReference type="Proteomes" id="UP000789759"/>
    </source>
</evidence>
<dbReference type="Pfam" id="PF03144">
    <property type="entry name" value="GTP_EFTU_D2"/>
    <property type="match status" value="1"/>
</dbReference>
<proteinExistence type="inferred from homology"/>
<evidence type="ECO:0000256" key="5">
    <source>
        <dbReference type="ARBA" id="ARBA00023134"/>
    </source>
</evidence>
<dbReference type="GO" id="GO:0016787">
    <property type="term" value="F:hydrolase activity"/>
    <property type="evidence" value="ECO:0007669"/>
    <property type="project" value="UniProtKB-KW"/>
</dbReference>
<name>A0A9N8YWL1_9GLOM</name>
<dbReference type="SUPFAM" id="SSF54980">
    <property type="entry name" value="EF-G C-terminal domain-like"/>
    <property type="match status" value="1"/>
</dbReference>
<dbReference type="InterPro" id="IPR038363">
    <property type="entry name" value="LepA_C_sf"/>
</dbReference>
<dbReference type="GO" id="GO:0006412">
    <property type="term" value="P:translation"/>
    <property type="evidence" value="ECO:0007669"/>
    <property type="project" value="UniProtKB-KW"/>
</dbReference>
<evidence type="ECO:0000313" key="8">
    <source>
        <dbReference type="EMBL" id="CAG8457184.1"/>
    </source>
</evidence>
<dbReference type="Gene3D" id="2.40.30.10">
    <property type="entry name" value="Translation factors"/>
    <property type="match status" value="1"/>
</dbReference>
<dbReference type="AlphaFoldDB" id="A0A9N8YWL1"/>
<evidence type="ECO:0000259" key="6">
    <source>
        <dbReference type="Pfam" id="PF03144"/>
    </source>
</evidence>
<keyword evidence="5" id="KW-0342">GTP-binding</keyword>
<dbReference type="Gene3D" id="3.30.70.870">
    <property type="entry name" value="Elongation Factor G (Translational Gtpase), domain 3"/>
    <property type="match status" value="1"/>
</dbReference>
<dbReference type="GO" id="GO:0005525">
    <property type="term" value="F:GTP binding"/>
    <property type="evidence" value="ECO:0007669"/>
    <property type="project" value="UniProtKB-KW"/>
</dbReference>
<dbReference type="PANTHER" id="PTHR43512:SF4">
    <property type="entry name" value="TRANSLATION FACTOR GUF1 HOMOLOG, CHLOROPLASTIC"/>
    <property type="match status" value="1"/>
</dbReference>
<feature type="domain" description="GTP-binding protein LepA C-terminal" evidence="7">
    <location>
        <begin position="242"/>
        <end position="316"/>
    </location>
</feature>
<dbReference type="OrthoDB" id="1074at2759"/>